<dbReference type="InterPro" id="IPR001849">
    <property type="entry name" value="PH_domain"/>
</dbReference>
<evidence type="ECO:0008006" key="8">
    <source>
        <dbReference type="Google" id="ProtNLM"/>
    </source>
</evidence>
<feature type="region of interest" description="Disordered" evidence="1">
    <location>
        <begin position="313"/>
        <end position="335"/>
    </location>
</feature>
<feature type="compositionally biased region" description="Polar residues" evidence="1">
    <location>
        <begin position="563"/>
        <end position="578"/>
    </location>
</feature>
<dbReference type="PROSITE" id="PS50866">
    <property type="entry name" value="GOLD"/>
    <property type="match status" value="1"/>
</dbReference>
<dbReference type="SMART" id="SM00233">
    <property type="entry name" value="PH"/>
    <property type="match status" value="1"/>
</dbReference>
<dbReference type="PANTHER" id="PTHR22775">
    <property type="entry name" value="SORTING NEXIN"/>
    <property type="match status" value="1"/>
</dbReference>
<dbReference type="AlphaFoldDB" id="A0AAV0UB22"/>
<dbReference type="PANTHER" id="PTHR22775:SF3">
    <property type="entry name" value="SORTING NEXIN-13"/>
    <property type="match status" value="1"/>
</dbReference>
<proteinExistence type="predicted"/>
<dbReference type="SUPFAM" id="SSF101576">
    <property type="entry name" value="Supernatant protein factor (SPF), C-terminal domain"/>
    <property type="match status" value="1"/>
</dbReference>
<keyword evidence="2" id="KW-1133">Transmembrane helix</keyword>
<dbReference type="Proteomes" id="UP001159659">
    <property type="component" value="Unassembled WGS sequence"/>
</dbReference>
<feature type="compositionally biased region" description="Low complexity" evidence="1">
    <location>
        <begin position="535"/>
        <end position="545"/>
    </location>
</feature>
<feature type="compositionally biased region" description="Acidic residues" evidence="1">
    <location>
        <begin position="591"/>
        <end position="619"/>
    </location>
</feature>
<dbReference type="Pfam" id="PF00169">
    <property type="entry name" value="PH"/>
    <property type="match status" value="1"/>
</dbReference>
<evidence type="ECO:0000256" key="2">
    <source>
        <dbReference type="SAM" id="Phobius"/>
    </source>
</evidence>
<evidence type="ECO:0000259" key="3">
    <source>
        <dbReference type="PROSITE" id="PS50003"/>
    </source>
</evidence>
<feature type="domain" description="PH" evidence="3">
    <location>
        <begin position="413"/>
        <end position="522"/>
    </location>
</feature>
<sequence length="724" mass="80690">MTVDVDVNRSGLKADHLEYSASSHSASMSTDVDDKTLRKKQFVACRIEGHKIQKRVSPKKKALDPLRYLPENGGYYVLFTIASYLKEDDEAANQRHVVQRSYKQFRSLHFRLLKTYPKSNLPRDLPSMRNKKLDKEYIEMKCNELTHYLTQLMQISQIKACHMLHEFLETSTAIEDSSEDDDKLLIPSRMLEGLPGTIVTVRAGQSFSVTLPLDVAGDVASWQFTTKKHNIGFSATFEGEMICAYSREGADLKPVKGFYRCTTSGTCTLTWDNTYTWSKAKVLIYWAEVESKNGPIQLNRQHQPSRASVAVQDTDVSAESTDVMPTGSGAGSDAMDMDNRRMGFIDYTRSNAMHPRHLMNSSISLLSKPFVHGYVGNEDTSAHGKTRHIITRRMSGHALTNPSELQGSNCSRPSVKAGSLIIQRRVTFRGRNWYRKWFVLDLRKCVLRYYDSEAAAHRGLSLAKLNLSNKHVSLAITSSLSLDAAPTPYVFLIRTKNRSWNICASSQSEYSEWESVISTAILTAQQSRRGRKSKSAIAKAANSSAIQKGSHFDESEDELPQSGAFTDTNGSAVTTSKSSRGRGKPLGRSEESDDDDDDDDDSDNKDDGDIDDHEDDESESGSNDESHKGDDDIEVVQPGMYITSPINSRIEAMEGLPELSNLPVEWKLVLAAVLNVALLSIRLAPAEVIVLVLLILDLYLVLKYSKHASNNESDAISSTKPKLE</sequence>
<dbReference type="SUPFAM" id="SSF50729">
    <property type="entry name" value="PH domain-like"/>
    <property type="match status" value="1"/>
</dbReference>
<dbReference type="EMBL" id="CANTFK010000899">
    <property type="protein sequence ID" value="CAI5732829.1"/>
    <property type="molecule type" value="Genomic_DNA"/>
</dbReference>
<evidence type="ECO:0000259" key="4">
    <source>
        <dbReference type="PROSITE" id="PS50195"/>
    </source>
</evidence>
<feature type="domain" description="PX" evidence="4">
    <location>
        <begin position="57"/>
        <end position="175"/>
    </location>
</feature>
<dbReference type="InterPro" id="IPR036871">
    <property type="entry name" value="PX_dom_sf"/>
</dbReference>
<feature type="region of interest" description="Disordered" evidence="1">
    <location>
        <begin position="528"/>
        <end position="637"/>
    </location>
</feature>
<evidence type="ECO:0000313" key="7">
    <source>
        <dbReference type="Proteomes" id="UP001159659"/>
    </source>
</evidence>
<dbReference type="Gene3D" id="2.60.120.680">
    <property type="entry name" value="GOLD domain"/>
    <property type="match status" value="1"/>
</dbReference>
<keyword evidence="2" id="KW-0812">Transmembrane</keyword>
<feature type="transmembrane region" description="Helical" evidence="2">
    <location>
        <begin position="683"/>
        <end position="702"/>
    </location>
</feature>
<organism evidence="6 7">
    <name type="scientific">Peronospora farinosa</name>
    <dbReference type="NCBI Taxonomy" id="134698"/>
    <lineage>
        <taxon>Eukaryota</taxon>
        <taxon>Sar</taxon>
        <taxon>Stramenopiles</taxon>
        <taxon>Oomycota</taxon>
        <taxon>Peronosporomycetes</taxon>
        <taxon>Peronosporales</taxon>
        <taxon>Peronosporaceae</taxon>
        <taxon>Peronospora</taxon>
    </lineage>
</organism>
<dbReference type="Pfam" id="PF00787">
    <property type="entry name" value="PX"/>
    <property type="match status" value="1"/>
</dbReference>
<reference evidence="6" key="1">
    <citation type="submission" date="2022-12" db="EMBL/GenBank/DDBJ databases">
        <authorList>
            <person name="Webb A."/>
        </authorList>
    </citation>
    <scope>NUCLEOTIDE SEQUENCE</scope>
    <source>
        <strain evidence="6">Pf2</strain>
    </source>
</reference>
<dbReference type="GO" id="GO:0035091">
    <property type="term" value="F:phosphatidylinositol binding"/>
    <property type="evidence" value="ECO:0007669"/>
    <property type="project" value="InterPro"/>
</dbReference>
<evidence type="ECO:0000313" key="6">
    <source>
        <dbReference type="EMBL" id="CAI5732829.1"/>
    </source>
</evidence>
<dbReference type="InterPro" id="IPR036598">
    <property type="entry name" value="GOLD_dom_sf"/>
</dbReference>
<dbReference type="CDD" id="cd06093">
    <property type="entry name" value="PX_domain"/>
    <property type="match status" value="1"/>
</dbReference>
<dbReference type="InterPro" id="IPR009038">
    <property type="entry name" value="GOLD_dom"/>
</dbReference>
<dbReference type="Gene3D" id="2.30.29.30">
    <property type="entry name" value="Pleckstrin-homology domain (PH domain)/Phosphotyrosine-binding domain (PTB)"/>
    <property type="match status" value="1"/>
</dbReference>
<dbReference type="InterPro" id="IPR001683">
    <property type="entry name" value="PX_dom"/>
</dbReference>
<feature type="domain" description="GOLD" evidence="5">
    <location>
        <begin position="187"/>
        <end position="289"/>
    </location>
</feature>
<dbReference type="Gene3D" id="3.30.1520.10">
    <property type="entry name" value="Phox-like domain"/>
    <property type="match status" value="1"/>
</dbReference>
<evidence type="ECO:0000259" key="5">
    <source>
        <dbReference type="PROSITE" id="PS50866"/>
    </source>
</evidence>
<comment type="caution">
    <text evidence="6">The sequence shown here is derived from an EMBL/GenBank/DDBJ whole genome shotgun (WGS) entry which is preliminary data.</text>
</comment>
<dbReference type="PROSITE" id="PS50003">
    <property type="entry name" value="PH_DOMAIN"/>
    <property type="match status" value="1"/>
</dbReference>
<dbReference type="SUPFAM" id="SSF64268">
    <property type="entry name" value="PX domain"/>
    <property type="match status" value="1"/>
</dbReference>
<protein>
    <recommendedName>
        <fullName evidence="8">PX domain-containing protein</fullName>
    </recommendedName>
</protein>
<dbReference type="InterPro" id="IPR011993">
    <property type="entry name" value="PH-like_dom_sf"/>
</dbReference>
<evidence type="ECO:0000256" key="1">
    <source>
        <dbReference type="SAM" id="MobiDB-lite"/>
    </source>
</evidence>
<accession>A0AAV0UB22</accession>
<dbReference type="PROSITE" id="PS50195">
    <property type="entry name" value="PX"/>
    <property type="match status" value="1"/>
</dbReference>
<keyword evidence="2" id="KW-0472">Membrane</keyword>
<dbReference type="SMART" id="SM00312">
    <property type="entry name" value="PX"/>
    <property type="match status" value="1"/>
</dbReference>
<name>A0AAV0UB22_9STRA</name>
<gene>
    <name evidence="6" type="ORF">PFR002_LOCUS7002</name>
</gene>